<keyword evidence="1" id="KW-0472">Membrane</keyword>
<accession>A0A9K3DY10</accession>
<dbReference type="SUPFAM" id="SSF54928">
    <property type="entry name" value="RNA-binding domain, RBD"/>
    <property type="match status" value="1"/>
</dbReference>
<evidence type="ECO:0000256" key="1">
    <source>
        <dbReference type="SAM" id="Phobius"/>
    </source>
</evidence>
<gene>
    <name evidence="2" type="ORF">HanXRQr2_Chr16g0776051</name>
</gene>
<comment type="caution">
    <text evidence="2">The sequence shown here is derived from an EMBL/GenBank/DDBJ whole genome shotgun (WGS) entry which is preliminary data.</text>
</comment>
<dbReference type="Gene3D" id="3.30.70.330">
    <property type="match status" value="1"/>
</dbReference>
<proteinExistence type="predicted"/>
<dbReference type="Proteomes" id="UP000215914">
    <property type="component" value="Unassembled WGS sequence"/>
</dbReference>
<sequence>MYASNLALTVKHEDMRNHFSKFGEVISTTVLHYHKREKKLHIQVSFVLIFCRTCLTTIFSLCIFCIWQNNKPLRSCKMPHTRASSGVSCI</sequence>
<feature type="transmembrane region" description="Helical" evidence="1">
    <location>
        <begin position="42"/>
        <end position="67"/>
    </location>
</feature>
<keyword evidence="1" id="KW-0812">Transmembrane</keyword>
<keyword evidence="1" id="KW-1133">Transmembrane helix</keyword>
<dbReference type="Gramene" id="mRNA:HanXRQr2_Chr16g0776051">
    <property type="protein sequence ID" value="CDS:HanXRQr2_Chr16g0776051.1"/>
    <property type="gene ID" value="HanXRQr2_Chr16g0776051"/>
</dbReference>
<dbReference type="InterPro" id="IPR012677">
    <property type="entry name" value="Nucleotide-bd_a/b_plait_sf"/>
</dbReference>
<organism evidence="2 3">
    <name type="scientific">Helianthus annuus</name>
    <name type="common">Common sunflower</name>
    <dbReference type="NCBI Taxonomy" id="4232"/>
    <lineage>
        <taxon>Eukaryota</taxon>
        <taxon>Viridiplantae</taxon>
        <taxon>Streptophyta</taxon>
        <taxon>Embryophyta</taxon>
        <taxon>Tracheophyta</taxon>
        <taxon>Spermatophyta</taxon>
        <taxon>Magnoliopsida</taxon>
        <taxon>eudicotyledons</taxon>
        <taxon>Gunneridae</taxon>
        <taxon>Pentapetalae</taxon>
        <taxon>asterids</taxon>
        <taxon>campanulids</taxon>
        <taxon>Asterales</taxon>
        <taxon>Asteraceae</taxon>
        <taxon>Asteroideae</taxon>
        <taxon>Heliantheae alliance</taxon>
        <taxon>Heliantheae</taxon>
        <taxon>Helianthus</taxon>
    </lineage>
</organism>
<dbReference type="InterPro" id="IPR035979">
    <property type="entry name" value="RBD_domain_sf"/>
</dbReference>
<dbReference type="AlphaFoldDB" id="A0A9K3DY10"/>
<dbReference type="GO" id="GO:0003676">
    <property type="term" value="F:nucleic acid binding"/>
    <property type="evidence" value="ECO:0007669"/>
    <property type="project" value="InterPro"/>
</dbReference>
<name>A0A9K3DY10_HELAN</name>
<protein>
    <submittedName>
        <fullName evidence="2">Nucleotide-binding alpha-beta plait domain superfamily, RNA-binding domain superfamily</fullName>
    </submittedName>
</protein>
<reference evidence="2" key="1">
    <citation type="journal article" date="2017" name="Nature">
        <title>The sunflower genome provides insights into oil metabolism, flowering and Asterid evolution.</title>
        <authorList>
            <person name="Badouin H."/>
            <person name="Gouzy J."/>
            <person name="Grassa C.J."/>
            <person name="Murat F."/>
            <person name="Staton S.E."/>
            <person name="Cottret L."/>
            <person name="Lelandais-Briere C."/>
            <person name="Owens G.L."/>
            <person name="Carrere S."/>
            <person name="Mayjonade B."/>
            <person name="Legrand L."/>
            <person name="Gill N."/>
            <person name="Kane N.C."/>
            <person name="Bowers J.E."/>
            <person name="Hubner S."/>
            <person name="Bellec A."/>
            <person name="Berard A."/>
            <person name="Berges H."/>
            <person name="Blanchet N."/>
            <person name="Boniface M.C."/>
            <person name="Brunel D."/>
            <person name="Catrice O."/>
            <person name="Chaidir N."/>
            <person name="Claudel C."/>
            <person name="Donnadieu C."/>
            <person name="Faraut T."/>
            <person name="Fievet G."/>
            <person name="Helmstetter N."/>
            <person name="King M."/>
            <person name="Knapp S.J."/>
            <person name="Lai Z."/>
            <person name="Le Paslier M.C."/>
            <person name="Lippi Y."/>
            <person name="Lorenzon L."/>
            <person name="Mandel J.R."/>
            <person name="Marage G."/>
            <person name="Marchand G."/>
            <person name="Marquand E."/>
            <person name="Bret-Mestries E."/>
            <person name="Morien E."/>
            <person name="Nambeesan S."/>
            <person name="Nguyen T."/>
            <person name="Pegot-Espagnet P."/>
            <person name="Pouilly N."/>
            <person name="Raftis F."/>
            <person name="Sallet E."/>
            <person name="Schiex T."/>
            <person name="Thomas J."/>
            <person name="Vandecasteele C."/>
            <person name="Vares D."/>
            <person name="Vear F."/>
            <person name="Vautrin S."/>
            <person name="Crespi M."/>
            <person name="Mangin B."/>
            <person name="Burke J.M."/>
            <person name="Salse J."/>
            <person name="Munos S."/>
            <person name="Vincourt P."/>
            <person name="Rieseberg L.H."/>
            <person name="Langlade N.B."/>
        </authorList>
    </citation>
    <scope>NUCLEOTIDE SEQUENCE</scope>
    <source>
        <tissue evidence="2">Leaves</tissue>
    </source>
</reference>
<dbReference type="EMBL" id="MNCJ02000331">
    <property type="protein sequence ID" value="KAF5762381.1"/>
    <property type="molecule type" value="Genomic_DNA"/>
</dbReference>
<evidence type="ECO:0000313" key="3">
    <source>
        <dbReference type="Proteomes" id="UP000215914"/>
    </source>
</evidence>
<keyword evidence="3" id="KW-1185">Reference proteome</keyword>
<reference evidence="2" key="2">
    <citation type="submission" date="2020-06" db="EMBL/GenBank/DDBJ databases">
        <title>Helianthus annuus Genome sequencing and assembly Release 2.</title>
        <authorList>
            <person name="Gouzy J."/>
            <person name="Langlade N."/>
            <person name="Munos S."/>
        </authorList>
    </citation>
    <scope>NUCLEOTIDE SEQUENCE</scope>
    <source>
        <tissue evidence="2">Leaves</tissue>
    </source>
</reference>
<evidence type="ECO:0000313" key="2">
    <source>
        <dbReference type="EMBL" id="KAF5762381.1"/>
    </source>
</evidence>